<dbReference type="Proteomes" id="UP000247409">
    <property type="component" value="Unassembled WGS sequence"/>
</dbReference>
<evidence type="ECO:0000313" key="2">
    <source>
        <dbReference type="Proteomes" id="UP000247409"/>
    </source>
</evidence>
<protein>
    <submittedName>
        <fullName evidence="1">Uncharacterized protein</fullName>
    </submittedName>
</protein>
<accession>A0A2V3IE48</accession>
<gene>
    <name evidence="1" type="ORF">BWQ96_09958</name>
</gene>
<sequence>MPGEIYELMDDLQRRFVVAKKTDGPKYAFGGCNIRLLDDRSIRMSMETYRKRGKKIIMSRSRKKIVTSRVSANKTFQYPILAEKLLSLGNGALPQASMAVSLLQQILARLTVKHLIEANQMVNELHRCDPLLKFPPAKSPDSVSLCTFSDAAHPSDRDYGQHGLLVGLLSRFAGKDENICHILDWSS</sequence>
<evidence type="ECO:0000313" key="1">
    <source>
        <dbReference type="EMBL" id="PXF40337.1"/>
    </source>
</evidence>
<reference evidence="1 2" key="1">
    <citation type="journal article" date="2018" name="Mol. Biol. Evol.">
        <title>Analysis of the draft genome of the red seaweed Gracilariopsis chorda provides insights into genome size evolution in Rhodophyta.</title>
        <authorList>
            <person name="Lee J."/>
            <person name="Yang E.C."/>
            <person name="Graf L."/>
            <person name="Yang J.H."/>
            <person name="Qiu H."/>
            <person name="Zel Zion U."/>
            <person name="Chan C.X."/>
            <person name="Stephens T.G."/>
            <person name="Weber A.P.M."/>
            <person name="Boo G.H."/>
            <person name="Boo S.M."/>
            <person name="Kim K.M."/>
            <person name="Shin Y."/>
            <person name="Jung M."/>
            <person name="Lee S.J."/>
            <person name="Yim H.S."/>
            <person name="Lee J.H."/>
            <person name="Bhattacharya D."/>
            <person name="Yoon H.S."/>
        </authorList>
    </citation>
    <scope>NUCLEOTIDE SEQUENCE [LARGE SCALE GENOMIC DNA]</scope>
    <source>
        <strain evidence="1 2">SKKU-2015</strain>
        <tissue evidence="1">Whole body</tissue>
    </source>
</reference>
<keyword evidence="2" id="KW-1185">Reference proteome</keyword>
<dbReference type="EMBL" id="NBIV01000310">
    <property type="protein sequence ID" value="PXF40337.1"/>
    <property type="molecule type" value="Genomic_DNA"/>
</dbReference>
<name>A0A2V3IE48_9FLOR</name>
<comment type="caution">
    <text evidence="1">The sequence shown here is derived from an EMBL/GenBank/DDBJ whole genome shotgun (WGS) entry which is preliminary data.</text>
</comment>
<organism evidence="1 2">
    <name type="scientific">Gracilariopsis chorda</name>
    <dbReference type="NCBI Taxonomy" id="448386"/>
    <lineage>
        <taxon>Eukaryota</taxon>
        <taxon>Rhodophyta</taxon>
        <taxon>Florideophyceae</taxon>
        <taxon>Rhodymeniophycidae</taxon>
        <taxon>Gracilariales</taxon>
        <taxon>Gracilariaceae</taxon>
        <taxon>Gracilariopsis</taxon>
    </lineage>
</organism>
<dbReference type="AlphaFoldDB" id="A0A2V3IE48"/>
<proteinExistence type="predicted"/>